<organism evidence="2 3">
    <name type="scientific">Nitrospirillum amazonense</name>
    <dbReference type="NCBI Taxonomy" id="28077"/>
    <lineage>
        <taxon>Bacteria</taxon>
        <taxon>Pseudomonadati</taxon>
        <taxon>Pseudomonadota</taxon>
        <taxon>Alphaproteobacteria</taxon>
        <taxon>Rhodospirillales</taxon>
        <taxon>Azospirillaceae</taxon>
        <taxon>Nitrospirillum</taxon>
    </lineage>
</organism>
<dbReference type="SMART" id="SM00347">
    <property type="entry name" value="HTH_MARR"/>
    <property type="match status" value="1"/>
</dbReference>
<sequence length="144" mass="15741">MSFEQQRDGVAHCNCGALRRAARRATNFYDAKLAPTGLRLTQFSMLALVYEAAGALTVNEMAARLDLDRTTTGKNLRPLERDGLIQVTPCPTDRRSHQITLTDAGRERLRAGTTLWREAQRAFEAANGGAAALRKTLDGLSIPA</sequence>
<name>A0A560FPH4_9PROT</name>
<dbReference type="EMBL" id="VITN01000002">
    <property type="protein sequence ID" value="TWB23533.1"/>
    <property type="molecule type" value="Genomic_DNA"/>
</dbReference>
<dbReference type="PANTHER" id="PTHR33164:SF105">
    <property type="entry name" value="TRANSCRIPTIONAL REPRESSOR PROTEIN-RELATED"/>
    <property type="match status" value="1"/>
</dbReference>
<proteinExistence type="predicted"/>
<dbReference type="PROSITE" id="PS50995">
    <property type="entry name" value="HTH_MARR_2"/>
    <property type="match status" value="1"/>
</dbReference>
<evidence type="ECO:0000259" key="1">
    <source>
        <dbReference type="PROSITE" id="PS50995"/>
    </source>
</evidence>
<dbReference type="Gene3D" id="1.10.10.10">
    <property type="entry name" value="Winged helix-like DNA-binding domain superfamily/Winged helix DNA-binding domain"/>
    <property type="match status" value="1"/>
</dbReference>
<evidence type="ECO:0000313" key="2">
    <source>
        <dbReference type="EMBL" id="TWB23533.1"/>
    </source>
</evidence>
<feature type="domain" description="HTH marR-type" evidence="1">
    <location>
        <begin position="11"/>
        <end position="144"/>
    </location>
</feature>
<dbReference type="AlphaFoldDB" id="A0A560FPH4"/>
<gene>
    <name evidence="2" type="ORF">FBZ89_102289</name>
</gene>
<dbReference type="InterPro" id="IPR000835">
    <property type="entry name" value="HTH_MarR-typ"/>
</dbReference>
<dbReference type="OrthoDB" id="7359569at2"/>
<dbReference type="GO" id="GO:0006950">
    <property type="term" value="P:response to stress"/>
    <property type="evidence" value="ECO:0007669"/>
    <property type="project" value="TreeGrafter"/>
</dbReference>
<evidence type="ECO:0000313" key="3">
    <source>
        <dbReference type="Proteomes" id="UP000319859"/>
    </source>
</evidence>
<dbReference type="InterPro" id="IPR036388">
    <property type="entry name" value="WH-like_DNA-bd_sf"/>
</dbReference>
<protein>
    <submittedName>
        <fullName evidence="2">MarR family transcriptional regulator</fullName>
    </submittedName>
</protein>
<dbReference type="RefSeq" id="WP_145748730.1">
    <property type="nucleotide sequence ID" value="NZ_VITN01000002.1"/>
</dbReference>
<dbReference type="InterPro" id="IPR039422">
    <property type="entry name" value="MarR/SlyA-like"/>
</dbReference>
<accession>A0A560FPH4</accession>
<reference evidence="2 3" key="1">
    <citation type="submission" date="2019-06" db="EMBL/GenBank/DDBJ databases">
        <title>Genomic Encyclopedia of Type Strains, Phase IV (KMG-V): Genome sequencing to study the core and pangenomes of soil and plant-associated prokaryotes.</title>
        <authorList>
            <person name="Whitman W."/>
        </authorList>
    </citation>
    <scope>NUCLEOTIDE SEQUENCE [LARGE SCALE GENOMIC DNA]</scope>
    <source>
        <strain evidence="2 3">BR 11880</strain>
    </source>
</reference>
<dbReference type="InterPro" id="IPR036390">
    <property type="entry name" value="WH_DNA-bd_sf"/>
</dbReference>
<comment type="caution">
    <text evidence="2">The sequence shown here is derived from an EMBL/GenBank/DDBJ whole genome shotgun (WGS) entry which is preliminary data.</text>
</comment>
<dbReference type="Pfam" id="PF12802">
    <property type="entry name" value="MarR_2"/>
    <property type="match status" value="1"/>
</dbReference>
<dbReference type="Proteomes" id="UP000319859">
    <property type="component" value="Unassembled WGS sequence"/>
</dbReference>
<dbReference type="SUPFAM" id="SSF46785">
    <property type="entry name" value="Winged helix' DNA-binding domain"/>
    <property type="match status" value="1"/>
</dbReference>
<dbReference type="PANTHER" id="PTHR33164">
    <property type="entry name" value="TRANSCRIPTIONAL REGULATOR, MARR FAMILY"/>
    <property type="match status" value="1"/>
</dbReference>
<dbReference type="GO" id="GO:0003700">
    <property type="term" value="F:DNA-binding transcription factor activity"/>
    <property type="evidence" value="ECO:0007669"/>
    <property type="project" value="InterPro"/>
</dbReference>